<comment type="subcellular location">
    <subcellularLocation>
        <location evidence="1">Membrane</location>
        <topology evidence="1">Multi-pass membrane protein</topology>
    </subcellularLocation>
</comment>
<comment type="caution">
    <text evidence="7">The sequence shown here is derived from an EMBL/GenBank/DDBJ whole genome shotgun (WGS) entry which is preliminary data.</text>
</comment>
<feature type="transmembrane region" description="Helical" evidence="6">
    <location>
        <begin position="225"/>
        <end position="249"/>
    </location>
</feature>
<evidence type="ECO:0000313" key="7">
    <source>
        <dbReference type="EMBL" id="NJC41008.1"/>
    </source>
</evidence>
<keyword evidence="8" id="KW-1185">Reference proteome</keyword>
<dbReference type="Pfam" id="PF01027">
    <property type="entry name" value="Bax1-I"/>
    <property type="match status" value="1"/>
</dbReference>
<dbReference type="RefSeq" id="WP_168045839.1">
    <property type="nucleotide sequence ID" value="NZ_JAATJM010000001.1"/>
</dbReference>
<comment type="similarity">
    <text evidence="2 6">Belongs to the BI1 family.</text>
</comment>
<evidence type="ECO:0000256" key="5">
    <source>
        <dbReference type="ARBA" id="ARBA00023136"/>
    </source>
</evidence>
<feature type="transmembrane region" description="Helical" evidence="6">
    <location>
        <begin position="101"/>
        <end position="121"/>
    </location>
</feature>
<dbReference type="Proteomes" id="UP000587415">
    <property type="component" value="Unassembled WGS sequence"/>
</dbReference>
<protein>
    <recommendedName>
        <fullName evidence="9">Bax inhibitor-1/YccA family protein</fullName>
    </recommendedName>
</protein>
<dbReference type="CDD" id="cd10432">
    <property type="entry name" value="BI-1-like_bacterial"/>
    <property type="match status" value="1"/>
</dbReference>
<feature type="transmembrane region" description="Helical" evidence="6">
    <location>
        <begin position="186"/>
        <end position="204"/>
    </location>
</feature>
<sequence>MSDFGNYTAAGSRADAALDPGLKKFMLGVYQKMGLGLLVSAALAWLTSSYAPVSNLMFVKTPTGGLAGFTLLGMIVSFAPLVILLGSNFMMKRASASSANILYWVIVALVGASLGTVVLMYAGASVVTTFLITAAAFGGLSLAGYTTKRDLSGMRSFIFFAMWGFVFAGIAFSIGASFGLFSVGPVFMIMNAVGILLMAGLIAAETQHLKMIYYSVRGDGESMSAATSFGALNLYIAFVNLFRFLLYFMGVRRD</sequence>
<organism evidence="7 8">
    <name type="scientific">Brevundimonas alba</name>
    <dbReference type="NCBI Taxonomy" id="74314"/>
    <lineage>
        <taxon>Bacteria</taxon>
        <taxon>Pseudomonadati</taxon>
        <taxon>Pseudomonadota</taxon>
        <taxon>Alphaproteobacteria</taxon>
        <taxon>Caulobacterales</taxon>
        <taxon>Caulobacteraceae</taxon>
        <taxon>Brevundimonas</taxon>
    </lineage>
</organism>
<gene>
    <name evidence="7" type="ORF">GGQ87_001266</name>
</gene>
<keyword evidence="4 6" id="KW-1133">Transmembrane helix</keyword>
<evidence type="ECO:0000256" key="4">
    <source>
        <dbReference type="ARBA" id="ARBA00022989"/>
    </source>
</evidence>
<evidence type="ECO:0000313" key="8">
    <source>
        <dbReference type="Proteomes" id="UP000587415"/>
    </source>
</evidence>
<reference evidence="7 8" key="1">
    <citation type="submission" date="2020-03" db="EMBL/GenBank/DDBJ databases">
        <title>Genomic Encyclopedia of Type Strains, Phase IV (KMG-IV): sequencing the most valuable type-strain genomes for metagenomic binning, comparative biology and taxonomic classification.</title>
        <authorList>
            <person name="Goeker M."/>
        </authorList>
    </citation>
    <scope>NUCLEOTIDE SEQUENCE [LARGE SCALE GENOMIC DNA]</scope>
    <source>
        <strain evidence="7 8">DSM 4736</strain>
    </source>
</reference>
<feature type="transmembrane region" description="Helical" evidence="6">
    <location>
        <begin position="33"/>
        <end position="53"/>
    </location>
</feature>
<name>A0A7X5YJP0_9CAUL</name>
<keyword evidence="3 6" id="KW-0812">Transmembrane</keyword>
<feature type="transmembrane region" description="Helical" evidence="6">
    <location>
        <begin position="127"/>
        <end position="145"/>
    </location>
</feature>
<dbReference type="PANTHER" id="PTHR23291">
    <property type="entry name" value="BAX INHIBITOR-RELATED"/>
    <property type="match status" value="1"/>
</dbReference>
<evidence type="ECO:0000256" key="3">
    <source>
        <dbReference type="ARBA" id="ARBA00022692"/>
    </source>
</evidence>
<evidence type="ECO:0000256" key="1">
    <source>
        <dbReference type="ARBA" id="ARBA00004141"/>
    </source>
</evidence>
<evidence type="ECO:0000256" key="6">
    <source>
        <dbReference type="RuleBase" id="RU004379"/>
    </source>
</evidence>
<dbReference type="AlphaFoldDB" id="A0A7X5YJP0"/>
<feature type="transmembrane region" description="Helical" evidence="6">
    <location>
        <begin position="65"/>
        <end position="89"/>
    </location>
</feature>
<evidence type="ECO:0008006" key="9">
    <source>
        <dbReference type="Google" id="ProtNLM"/>
    </source>
</evidence>
<accession>A0A7X5YJP0</accession>
<dbReference type="EMBL" id="JAATJM010000001">
    <property type="protein sequence ID" value="NJC41008.1"/>
    <property type="molecule type" value="Genomic_DNA"/>
</dbReference>
<dbReference type="GO" id="GO:0016020">
    <property type="term" value="C:membrane"/>
    <property type="evidence" value="ECO:0007669"/>
    <property type="project" value="UniProtKB-SubCell"/>
</dbReference>
<dbReference type="InterPro" id="IPR006214">
    <property type="entry name" value="Bax_inhibitor_1-related"/>
</dbReference>
<keyword evidence="5 6" id="KW-0472">Membrane</keyword>
<proteinExistence type="inferred from homology"/>
<dbReference type="PANTHER" id="PTHR23291:SF50">
    <property type="entry name" value="PROTEIN LIFEGUARD 4"/>
    <property type="match status" value="1"/>
</dbReference>
<evidence type="ECO:0000256" key="2">
    <source>
        <dbReference type="ARBA" id="ARBA00010350"/>
    </source>
</evidence>
<feature type="transmembrane region" description="Helical" evidence="6">
    <location>
        <begin position="157"/>
        <end position="180"/>
    </location>
</feature>